<reference evidence="3 4" key="1">
    <citation type="submission" date="2019-02" db="EMBL/GenBank/DDBJ databases">
        <title>Deep-cultivation of Planctomycetes and their phenomic and genomic characterization uncovers novel biology.</title>
        <authorList>
            <person name="Wiegand S."/>
            <person name="Jogler M."/>
            <person name="Boedeker C."/>
            <person name="Pinto D."/>
            <person name="Vollmers J."/>
            <person name="Rivas-Marin E."/>
            <person name="Kohn T."/>
            <person name="Peeters S.H."/>
            <person name="Heuer A."/>
            <person name="Rast P."/>
            <person name="Oberbeckmann S."/>
            <person name="Bunk B."/>
            <person name="Jeske O."/>
            <person name="Meyerdierks A."/>
            <person name="Storesund J.E."/>
            <person name="Kallscheuer N."/>
            <person name="Luecker S."/>
            <person name="Lage O.M."/>
            <person name="Pohl T."/>
            <person name="Merkel B.J."/>
            <person name="Hornburger P."/>
            <person name="Mueller R.-W."/>
            <person name="Bruemmer F."/>
            <person name="Labrenz M."/>
            <person name="Spormann A.M."/>
            <person name="Op Den Camp H."/>
            <person name="Overmann J."/>
            <person name="Amann R."/>
            <person name="Jetten M.S.M."/>
            <person name="Mascher T."/>
            <person name="Medema M.H."/>
            <person name="Devos D.P."/>
            <person name="Kaster A.-K."/>
            <person name="Ovreas L."/>
            <person name="Rohde M."/>
            <person name="Galperin M.Y."/>
            <person name="Jogler C."/>
        </authorList>
    </citation>
    <scope>NUCLEOTIDE SEQUENCE [LARGE SCALE GENOMIC DNA]</scope>
    <source>
        <strain evidence="3 4">Mal64</strain>
    </source>
</reference>
<evidence type="ECO:0000313" key="4">
    <source>
        <dbReference type="Proteomes" id="UP000315440"/>
    </source>
</evidence>
<dbReference type="FunFam" id="3.40.50.300:FF:000521">
    <property type="entry name" value="Type II secretion system protein E"/>
    <property type="match status" value="1"/>
</dbReference>
<dbReference type="Proteomes" id="UP000315440">
    <property type="component" value="Unassembled WGS sequence"/>
</dbReference>
<comment type="similarity">
    <text evidence="1">Belongs to the GSP E family.</text>
</comment>
<name>A0A5C5ZT38_9BACT</name>
<organism evidence="3 4">
    <name type="scientific">Pseudobythopirellula maris</name>
    <dbReference type="NCBI Taxonomy" id="2527991"/>
    <lineage>
        <taxon>Bacteria</taxon>
        <taxon>Pseudomonadati</taxon>
        <taxon>Planctomycetota</taxon>
        <taxon>Planctomycetia</taxon>
        <taxon>Pirellulales</taxon>
        <taxon>Lacipirellulaceae</taxon>
        <taxon>Pseudobythopirellula</taxon>
    </lineage>
</organism>
<evidence type="ECO:0000259" key="2">
    <source>
        <dbReference type="Pfam" id="PF00437"/>
    </source>
</evidence>
<comment type="caution">
    <text evidence="3">The sequence shown here is derived from an EMBL/GenBank/DDBJ whole genome shotgun (WGS) entry which is preliminary data.</text>
</comment>
<dbReference type="PANTHER" id="PTHR30486:SF15">
    <property type="entry name" value="TYPE II_IV SECRETION SYSTEM ATPASE"/>
    <property type="match status" value="1"/>
</dbReference>
<dbReference type="GO" id="GO:0016887">
    <property type="term" value="F:ATP hydrolysis activity"/>
    <property type="evidence" value="ECO:0007669"/>
    <property type="project" value="InterPro"/>
</dbReference>
<gene>
    <name evidence="3" type="ORF">Mal64_10640</name>
</gene>
<proteinExistence type="inferred from homology"/>
<dbReference type="PANTHER" id="PTHR30486">
    <property type="entry name" value="TWITCHING MOTILITY PROTEIN PILT"/>
    <property type="match status" value="1"/>
</dbReference>
<dbReference type="Gene3D" id="3.30.450.380">
    <property type="match status" value="1"/>
</dbReference>
<dbReference type="EMBL" id="SJPQ01000001">
    <property type="protein sequence ID" value="TWT90669.1"/>
    <property type="molecule type" value="Genomic_DNA"/>
</dbReference>
<evidence type="ECO:0000313" key="3">
    <source>
        <dbReference type="EMBL" id="TWT90669.1"/>
    </source>
</evidence>
<dbReference type="RefSeq" id="WP_146397744.1">
    <property type="nucleotide sequence ID" value="NZ_SJPQ01000001.1"/>
</dbReference>
<dbReference type="AlphaFoldDB" id="A0A5C5ZT38"/>
<dbReference type="Gene3D" id="3.40.50.300">
    <property type="entry name" value="P-loop containing nucleotide triphosphate hydrolases"/>
    <property type="match status" value="1"/>
</dbReference>
<keyword evidence="4" id="KW-1185">Reference proteome</keyword>
<dbReference type="InterPro" id="IPR050921">
    <property type="entry name" value="T4SS_GSP_E_ATPase"/>
</dbReference>
<dbReference type="OrthoDB" id="9810761at2"/>
<dbReference type="Pfam" id="PF00437">
    <property type="entry name" value="T2SSE"/>
    <property type="match status" value="1"/>
</dbReference>
<dbReference type="InterPro" id="IPR001482">
    <property type="entry name" value="T2SS/T4SS_dom"/>
</dbReference>
<evidence type="ECO:0000256" key="1">
    <source>
        <dbReference type="ARBA" id="ARBA00006611"/>
    </source>
</evidence>
<accession>A0A5C5ZT38</accession>
<sequence>MTQANAGSAPLSRQDKEAEFENIKRRIHTKLVDKLDLSRVGELEGDTLRREIRLVVEHLCDTEDTFLNRNERDRLVEEVLDETFGLGPMELLLKDPSISEIMVNGPRDVFVEKSGKLVKTQVVFRDNKHLMQIIDRIVSRVGRRVDEVCPMVDARLQDGSRVNAIIPPLALDGPTVTIRRFGSNPLKLEDLLNYKSLTPEMVMLLEGAMKAHLNIIISGGTGSGKTTLLNTLSSFISNEDRIVTIEDAAELQLQQDHVVRLETRPANIEGKGRIGATDLVRNSLRMRPDRIIIGECRGGETLDMLQAMNTGHDGSLTTCHANTPRDAIARLETMIMMAGFEMPMKAMRTQISSAVNLIVQANRLQGGPRKVTHITEILGMEQDTIVMQDIFKWVQTGVDQNGRAIGQFVSTGIRPSFMDRLEQAGVKLPASTFRERVMLSD</sequence>
<dbReference type="CDD" id="cd01130">
    <property type="entry name" value="VirB11-like_ATPase"/>
    <property type="match status" value="1"/>
</dbReference>
<feature type="domain" description="Bacterial type II secretion system protein E" evidence="2">
    <location>
        <begin position="86"/>
        <end position="360"/>
    </location>
</feature>
<protein>
    <submittedName>
        <fullName evidence="3">Putative conjugal transfer protein</fullName>
    </submittedName>
</protein>
<dbReference type="SUPFAM" id="SSF52540">
    <property type="entry name" value="P-loop containing nucleoside triphosphate hydrolases"/>
    <property type="match status" value="1"/>
</dbReference>
<dbReference type="InterPro" id="IPR027417">
    <property type="entry name" value="P-loop_NTPase"/>
</dbReference>